<reference evidence="2" key="2">
    <citation type="submission" date="2020-09" db="EMBL/GenBank/DDBJ databases">
        <authorList>
            <person name="Sun Q."/>
            <person name="Ohkuma M."/>
        </authorList>
    </citation>
    <scope>NUCLEOTIDE SEQUENCE</scope>
    <source>
        <strain evidence="2">JCM 30078</strain>
    </source>
</reference>
<reference evidence="2" key="1">
    <citation type="journal article" date="2014" name="Int. J. Syst. Evol. Microbiol.">
        <title>Complete genome sequence of Corynebacterium casei LMG S-19264T (=DSM 44701T), isolated from a smear-ripened cheese.</title>
        <authorList>
            <consortium name="US DOE Joint Genome Institute (JGI-PGF)"/>
            <person name="Walter F."/>
            <person name="Albersmeier A."/>
            <person name="Kalinowski J."/>
            <person name="Ruckert C."/>
        </authorList>
    </citation>
    <scope>NUCLEOTIDE SEQUENCE</scope>
    <source>
        <strain evidence="2">JCM 30078</strain>
    </source>
</reference>
<gene>
    <name evidence="2" type="ORF">GCM10009304_14870</name>
</gene>
<comment type="caution">
    <text evidence="2">The sequence shown here is derived from an EMBL/GenBank/DDBJ whole genome shotgun (WGS) entry which is preliminary data.</text>
</comment>
<organism evidence="2 3">
    <name type="scientific">Pseudomonas matsuisoli</name>
    <dbReference type="NCBI Taxonomy" id="1515666"/>
    <lineage>
        <taxon>Bacteria</taxon>
        <taxon>Pseudomonadati</taxon>
        <taxon>Pseudomonadota</taxon>
        <taxon>Gammaproteobacteria</taxon>
        <taxon>Pseudomonadales</taxon>
        <taxon>Pseudomonadaceae</taxon>
        <taxon>Pseudomonas</taxon>
    </lineage>
</organism>
<dbReference type="Proteomes" id="UP000635983">
    <property type="component" value="Unassembled WGS sequence"/>
</dbReference>
<evidence type="ECO:0000256" key="1">
    <source>
        <dbReference type="SAM" id="MobiDB-lite"/>
    </source>
</evidence>
<proteinExistence type="predicted"/>
<evidence type="ECO:0000313" key="2">
    <source>
        <dbReference type="EMBL" id="GGJ90264.1"/>
    </source>
</evidence>
<sequence length="84" mass="9293">MALENLPEELVRRAEVRVRLISGDIAGRGLTLGTDQPARQLGAAFSRMNMTTDLSGRRISGSRQRGGRAPYRRASQAQLVIERE</sequence>
<evidence type="ECO:0000313" key="3">
    <source>
        <dbReference type="Proteomes" id="UP000635983"/>
    </source>
</evidence>
<keyword evidence="3" id="KW-1185">Reference proteome</keyword>
<dbReference type="AlphaFoldDB" id="A0A917UWN3"/>
<name>A0A917UWN3_9PSED</name>
<accession>A0A917UWN3</accession>
<dbReference type="EMBL" id="BMPO01000003">
    <property type="protein sequence ID" value="GGJ90264.1"/>
    <property type="molecule type" value="Genomic_DNA"/>
</dbReference>
<protein>
    <submittedName>
        <fullName evidence="2">Uncharacterized protein</fullName>
    </submittedName>
</protein>
<feature type="region of interest" description="Disordered" evidence="1">
    <location>
        <begin position="57"/>
        <end position="76"/>
    </location>
</feature>